<name>A0A4U1CG22_9SPHI</name>
<sequence length="115" mass="13151">MILSTLFSCVYKNNGPDAGENVVKTLDSLSQSFNRDTLSIAVAKLDSVLSYDENKKYGHYYYKRGYCHTVLGNYEKAIKDLVVSQKMGYNTNKSSELIEYNKGLLDNERKYAPYH</sequence>
<comment type="caution">
    <text evidence="1">The sequence shown here is derived from an EMBL/GenBank/DDBJ whole genome shotgun (WGS) entry which is preliminary data.</text>
</comment>
<accession>A0A4U1CG22</accession>
<dbReference type="Proteomes" id="UP000309488">
    <property type="component" value="Unassembled WGS sequence"/>
</dbReference>
<dbReference type="InterPro" id="IPR011990">
    <property type="entry name" value="TPR-like_helical_dom_sf"/>
</dbReference>
<protein>
    <recommendedName>
        <fullName evidence="3">Tetratricopeptide repeat protein</fullName>
    </recommendedName>
</protein>
<organism evidence="1 2">
    <name type="scientific">Pedobacter polaris</name>
    <dbReference type="NCBI Taxonomy" id="2571273"/>
    <lineage>
        <taxon>Bacteria</taxon>
        <taxon>Pseudomonadati</taxon>
        <taxon>Bacteroidota</taxon>
        <taxon>Sphingobacteriia</taxon>
        <taxon>Sphingobacteriales</taxon>
        <taxon>Sphingobacteriaceae</taxon>
        <taxon>Pedobacter</taxon>
    </lineage>
</organism>
<evidence type="ECO:0000313" key="2">
    <source>
        <dbReference type="Proteomes" id="UP000309488"/>
    </source>
</evidence>
<gene>
    <name evidence="1" type="ORF">FA048_18680</name>
</gene>
<keyword evidence="2" id="KW-1185">Reference proteome</keyword>
<evidence type="ECO:0008006" key="3">
    <source>
        <dbReference type="Google" id="ProtNLM"/>
    </source>
</evidence>
<dbReference type="AlphaFoldDB" id="A0A4U1CG22"/>
<dbReference type="EMBL" id="SWBR01000006">
    <property type="protein sequence ID" value="TKC04714.1"/>
    <property type="molecule type" value="Genomic_DNA"/>
</dbReference>
<proteinExistence type="predicted"/>
<evidence type="ECO:0000313" key="1">
    <source>
        <dbReference type="EMBL" id="TKC04714.1"/>
    </source>
</evidence>
<dbReference type="SUPFAM" id="SSF48452">
    <property type="entry name" value="TPR-like"/>
    <property type="match status" value="1"/>
</dbReference>
<dbReference type="Gene3D" id="1.25.40.10">
    <property type="entry name" value="Tetratricopeptide repeat domain"/>
    <property type="match status" value="1"/>
</dbReference>
<reference evidence="1 2" key="1">
    <citation type="submission" date="2019-04" db="EMBL/GenBank/DDBJ databases">
        <title>Pedobacter sp. RP-3-22 sp. nov., isolated from Arctic soil.</title>
        <authorList>
            <person name="Dahal R.H."/>
            <person name="Kim D.-U."/>
        </authorList>
    </citation>
    <scope>NUCLEOTIDE SEQUENCE [LARGE SCALE GENOMIC DNA]</scope>
    <source>
        <strain evidence="1 2">RP-3-22</strain>
    </source>
</reference>